<dbReference type="SUPFAM" id="SSF52402">
    <property type="entry name" value="Adenine nucleotide alpha hydrolases-like"/>
    <property type="match status" value="1"/>
</dbReference>
<evidence type="ECO:0000259" key="1">
    <source>
        <dbReference type="Pfam" id="PF01012"/>
    </source>
</evidence>
<dbReference type="Proteomes" id="UP000808761">
    <property type="component" value="Unassembled WGS sequence"/>
</dbReference>
<feature type="non-terminal residue" evidence="2">
    <location>
        <position position="85"/>
    </location>
</feature>
<name>A0A9D6UM06_UNCSA</name>
<reference evidence="2" key="1">
    <citation type="submission" date="2020-07" db="EMBL/GenBank/DDBJ databases">
        <title>Huge and variable diversity of episymbiotic CPR bacteria and DPANN archaea in groundwater ecosystems.</title>
        <authorList>
            <person name="He C.Y."/>
            <person name="Keren R."/>
            <person name="Whittaker M."/>
            <person name="Farag I.F."/>
            <person name="Doudna J."/>
            <person name="Cate J.H.D."/>
            <person name="Banfield J.F."/>
        </authorList>
    </citation>
    <scope>NUCLEOTIDE SEQUENCE</scope>
    <source>
        <strain evidence="2">NC_groundwater_1860_Pr3_B-0.1um_51_7</strain>
    </source>
</reference>
<feature type="domain" description="Electron transfer flavoprotein alpha/beta-subunit N-terminal" evidence="1">
    <location>
        <begin position="12"/>
        <end position="84"/>
    </location>
</feature>
<dbReference type="InterPro" id="IPR014729">
    <property type="entry name" value="Rossmann-like_a/b/a_fold"/>
</dbReference>
<gene>
    <name evidence="2" type="ORF">HZB08_01450</name>
</gene>
<accession>A0A9D6UM06</accession>
<evidence type="ECO:0000313" key="3">
    <source>
        <dbReference type="Proteomes" id="UP000808761"/>
    </source>
</evidence>
<protein>
    <submittedName>
        <fullName evidence="2">Electron transfer flavoprotein subunit alpha</fullName>
    </submittedName>
</protein>
<dbReference type="EMBL" id="JACRKR010000074">
    <property type="protein sequence ID" value="MBI5078674.1"/>
    <property type="molecule type" value="Genomic_DNA"/>
</dbReference>
<proteinExistence type="predicted"/>
<dbReference type="Pfam" id="PF01012">
    <property type="entry name" value="ETF"/>
    <property type="match status" value="1"/>
</dbReference>
<organism evidence="2 3">
    <name type="scientific">Candidatus Saganbacteria bacterium</name>
    <dbReference type="NCBI Taxonomy" id="2575572"/>
    <lineage>
        <taxon>Bacteria</taxon>
        <taxon>Bacillati</taxon>
        <taxon>Saganbacteria</taxon>
    </lineage>
</organism>
<evidence type="ECO:0000313" key="2">
    <source>
        <dbReference type="EMBL" id="MBI5078674.1"/>
    </source>
</evidence>
<comment type="caution">
    <text evidence="2">The sequence shown here is derived from an EMBL/GenBank/DDBJ whole genome shotgun (WGS) entry which is preliminary data.</text>
</comment>
<sequence>MPSNLDEYRGVAVFIEQSRGKIASAAFELLGEGRKLADKLGVPLSGILLGNEIRPLSAEIIARGADAVYLTDDPQLKNYTTDGYL</sequence>
<dbReference type="AlphaFoldDB" id="A0A9D6UM06"/>
<dbReference type="InterPro" id="IPR014730">
    <property type="entry name" value="ETF_a/b_N"/>
</dbReference>
<dbReference type="Gene3D" id="3.40.50.620">
    <property type="entry name" value="HUPs"/>
    <property type="match status" value="1"/>
</dbReference>